<name>R7SAC5_TRAVS</name>
<dbReference type="GeneID" id="19412405"/>
<dbReference type="KEGG" id="tvs:TRAVEDRAFT_24672"/>
<dbReference type="RefSeq" id="XP_008044986.1">
    <property type="nucleotide sequence ID" value="XM_008046795.1"/>
</dbReference>
<organism evidence="2 3">
    <name type="scientific">Trametes versicolor (strain FP-101664)</name>
    <name type="common">White-rot fungus</name>
    <name type="synonym">Coriolus versicolor</name>
    <dbReference type="NCBI Taxonomy" id="717944"/>
    <lineage>
        <taxon>Eukaryota</taxon>
        <taxon>Fungi</taxon>
        <taxon>Dikarya</taxon>
        <taxon>Basidiomycota</taxon>
        <taxon>Agaricomycotina</taxon>
        <taxon>Agaricomycetes</taxon>
        <taxon>Polyporales</taxon>
        <taxon>Polyporaceae</taxon>
        <taxon>Trametes</taxon>
    </lineage>
</organism>
<accession>R7SAC5</accession>
<evidence type="ECO:0000313" key="3">
    <source>
        <dbReference type="Proteomes" id="UP000054317"/>
    </source>
</evidence>
<feature type="region of interest" description="Disordered" evidence="1">
    <location>
        <begin position="123"/>
        <end position="172"/>
    </location>
</feature>
<evidence type="ECO:0000313" key="2">
    <source>
        <dbReference type="EMBL" id="EIW51919.1"/>
    </source>
</evidence>
<dbReference type="OrthoDB" id="10589862at2759"/>
<dbReference type="Proteomes" id="UP000054317">
    <property type="component" value="Unassembled WGS sequence"/>
</dbReference>
<evidence type="ECO:0000256" key="1">
    <source>
        <dbReference type="SAM" id="MobiDB-lite"/>
    </source>
</evidence>
<protein>
    <submittedName>
        <fullName evidence="2">Uncharacterized protein</fullName>
    </submittedName>
</protein>
<dbReference type="EMBL" id="JH711797">
    <property type="protein sequence ID" value="EIW51919.1"/>
    <property type="molecule type" value="Genomic_DNA"/>
</dbReference>
<reference evidence="3" key="1">
    <citation type="journal article" date="2012" name="Science">
        <title>The Paleozoic origin of enzymatic lignin decomposition reconstructed from 31 fungal genomes.</title>
        <authorList>
            <person name="Floudas D."/>
            <person name="Binder M."/>
            <person name="Riley R."/>
            <person name="Barry K."/>
            <person name="Blanchette R.A."/>
            <person name="Henrissat B."/>
            <person name="Martinez A.T."/>
            <person name="Otillar R."/>
            <person name="Spatafora J.W."/>
            <person name="Yadav J.S."/>
            <person name="Aerts A."/>
            <person name="Benoit I."/>
            <person name="Boyd A."/>
            <person name="Carlson A."/>
            <person name="Copeland A."/>
            <person name="Coutinho P.M."/>
            <person name="de Vries R.P."/>
            <person name="Ferreira P."/>
            <person name="Findley K."/>
            <person name="Foster B."/>
            <person name="Gaskell J."/>
            <person name="Glotzer D."/>
            <person name="Gorecki P."/>
            <person name="Heitman J."/>
            <person name="Hesse C."/>
            <person name="Hori C."/>
            <person name="Igarashi K."/>
            <person name="Jurgens J.A."/>
            <person name="Kallen N."/>
            <person name="Kersten P."/>
            <person name="Kohler A."/>
            <person name="Kuees U."/>
            <person name="Kumar T.K.A."/>
            <person name="Kuo A."/>
            <person name="LaButti K."/>
            <person name="Larrondo L.F."/>
            <person name="Lindquist E."/>
            <person name="Ling A."/>
            <person name="Lombard V."/>
            <person name="Lucas S."/>
            <person name="Lundell T."/>
            <person name="Martin R."/>
            <person name="McLaughlin D.J."/>
            <person name="Morgenstern I."/>
            <person name="Morin E."/>
            <person name="Murat C."/>
            <person name="Nagy L.G."/>
            <person name="Nolan M."/>
            <person name="Ohm R.A."/>
            <person name="Patyshakuliyeva A."/>
            <person name="Rokas A."/>
            <person name="Ruiz-Duenas F.J."/>
            <person name="Sabat G."/>
            <person name="Salamov A."/>
            <person name="Samejima M."/>
            <person name="Schmutz J."/>
            <person name="Slot J.C."/>
            <person name="St John F."/>
            <person name="Stenlid J."/>
            <person name="Sun H."/>
            <person name="Sun S."/>
            <person name="Syed K."/>
            <person name="Tsang A."/>
            <person name="Wiebenga A."/>
            <person name="Young D."/>
            <person name="Pisabarro A."/>
            <person name="Eastwood D.C."/>
            <person name="Martin F."/>
            <person name="Cullen D."/>
            <person name="Grigoriev I.V."/>
            <person name="Hibbett D.S."/>
        </authorList>
    </citation>
    <scope>NUCLEOTIDE SEQUENCE [LARGE SCALE GENOMIC DNA]</scope>
    <source>
        <strain evidence="3">FP-101664</strain>
    </source>
</reference>
<dbReference type="AlphaFoldDB" id="R7SAC5"/>
<keyword evidence="3" id="KW-1185">Reference proteome</keyword>
<sequence>MARDASAMDKWPALRSPAIRMQELHVSLKSTRRLLYQNWPKWDADIAPDAESTVPNWRAEWEGIEKEANALAVLVKKGGWGRYSAAHLWCCGKRMKRLDRKFASVTRRLVAFNKQTFTRLDAKLDPQNPDCTSTSNRGLLPKLPERPSPSLMEDPELGRKHAMHSPDSGSSN</sequence>
<proteinExistence type="predicted"/>
<gene>
    <name evidence="2" type="ORF">TRAVEDRAFT_24672</name>
</gene>